<dbReference type="EMBL" id="KZ312439">
    <property type="protein sequence ID" value="KAG8240218.1"/>
    <property type="molecule type" value="Genomic_DNA"/>
</dbReference>
<evidence type="ECO:0000313" key="3">
    <source>
        <dbReference type="Proteomes" id="UP000792457"/>
    </source>
</evidence>
<dbReference type="Proteomes" id="UP000792457">
    <property type="component" value="Unassembled WGS sequence"/>
</dbReference>
<evidence type="ECO:0000256" key="1">
    <source>
        <dbReference type="SAM" id="MobiDB-lite"/>
    </source>
</evidence>
<evidence type="ECO:0000313" key="2">
    <source>
        <dbReference type="EMBL" id="KAG8240218.1"/>
    </source>
</evidence>
<sequence>MMSSYLMKHNGKKVDEGEKTLPVQRGKFDRALKKLKEKRAPGIDGIAAEIIKNAGEIVQELLRRVNIIFIHGQIPMDFEKSKIVPIPKKTKPDR</sequence>
<reference evidence="2" key="1">
    <citation type="submission" date="2013-04" db="EMBL/GenBank/DDBJ databases">
        <authorList>
            <person name="Qu J."/>
            <person name="Murali S.C."/>
            <person name="Bandaranaike D."/>
            <person name="Bellair M."/>
            <person name="Blankenburg K."/>
            <person name="Chao H."/>
            <person name="Dinh H."/>
            <person name="Doddapaneni H."/>
            <person name="Downs B."/>
            <person name="Dugan-Rocha S."/>
            <person name="Elkadiri S."/>
            <person name="Gnanaolivu R.D."/>
            <person name="Hernandez B."/>
            <person name="Javaid M."/>
            <person name="Jayaseelan J.C."/>
            <person name="Lee S."/>
            <person name="Li M."/>
            <person name="Ming W."/>
            <person name="Munidasa M."/>
            <person name="Muniz J."/>
            <person name="Nguyen L."/>
            <person name="Ongeri F."/>
            <person name="Osuji N."/>
            <person name="Pu L.-L."/>
            <person name="Puazo M."/>
            <person name="Qu C."/>
            <person name="Quiroz J."/>
            <person name="Raj R."/>
            <person name="Weissenberger G."/>
            <person name="Xin Y."/>
            <person name="Zou X."/>
            <person name="Han Y."/>
            <person name="Richards S."/>
            <person name="Worley K."/>
            <person name="Muzny D."/>
            <person name="Gibbs R."/>
        </authorList>
    </citation>
    <scope>NUCLEOTIDE SEQUENCE</scope>
    <source>
        <strain evidence="2">Sampled in the wild</strain>
    </source>
</reference>
<gene>
    <name evidence="2" type="ORF">J437_LFUL004678</name>
</gene>
<feature type="region of interest" description="Disordered" evidence="1">
    <location>
        <begin position="1"/>
        <end position="20"/>
    </location>
</feature>
<dbReference type="OrthoDB" id="407509at2759"/>
<accession>A0A8K0KTS9</accession>
<reference evidence="2" key="2">
    <citation type="submission" date="2017-10" db="EMBL/GenBank/DDBJ databases">
        <title>Ladona fulva Genome sequencing and assembly.</title>
        <authorList>
            <person name="Murali S."/>
            <person name="Richards S."/>
            <person name="Bandaranaike D."/>
            <person name="Bellair M."/>
            <person name="Blankenburg K."/>
            <person name="Chao H."/>
            <person name="Dinh H."/>
            <person name="Doddapaneni H."/>
            <person name="Dugan-Rocha S."/>
            <person name="Elkadiri S."/>
            <person name="Gnanaolivu R."/>
            <person name="Hernandez B."/>
            <person name="Skinner E."/>
            <person name="Javaid M."/>
            <person name="Lee S."/>
            <person name="Li M."/>
            <person name="Ming W."/>
            <person name="Munidasa M."/>
            <person name="Muniz J."/>
            <person name="Nguyen L."/>
            <person name="Hughes D."/>
            <person name="Osuji N."/>
            <person name="Pu L.-L."/>
            <person name="Puazo M."/>
            <person name="Qu C."/>
            <person name="Quiroz J."/>
            <person name="Raj R."/>
            <person name="Weissenberger G."/>
            <person name="Xin Y."/>
            <person name="Zou X."/>
            <person name="Han Y."/>
            <person name="Worley K."/>
            <person name="Muzny D."/>
            <person name="Gibbs R."/>
        </authorList>
    </citation>
    <scope>NUCLEOTIDE SEQUENCE</scope>
    <source>
        <strain evidence="2">Sampled in the wild</strain>
    </source>
</reference>
<dbReference type="AlphaFoldDB" id="A0A8K0KTS9"/>
<comment type="caution">
    <text evidence="2">The sequence shown here is derived from an EMBL/GenBank/DDBJ whole genome shotgun (WGS) entry which is preliminary data.</text>
</comment>
<protein>
    <submittedName>
        <fullName evidence="2">Uncharacterized protein</fullName>
    </submittedName>
</protein>
<organism evidence="2 3">
    <name type="scientific">Ladona fulva</name>
    <name type="common">Scarce chaser dragonfly</name>
    <name type="synonym">Libellula fulva</name>
    <dbReference type="NCBI Taxonomy" id="123851"/>
    <lineage>
        <taxon>Eukaryota</taxon>
        <taxon>Metazoa</taxon>
        <taxon>Ecdysozoa</taxon>
        <taxon>Arthropoda</taxon>
        <taxon>Hexapoda</taxon>
        <taxon>Insecta</taxon>
        <taxon>Pterygota</taxon>
        <taxon>Palaeoptera</taxon>
        <taxon>Odonata</taxon>
        <taxon>Epiprocta</taxon>
        <taxon>Anisoptera</taxon>
        <taxon>Libelluloidea</taxon>
        <taxon>Libellulidae</taxon>
        <taxon>Ladona</taxon>
    </lineage>
</organism>
<name>A0A8K0KTS9_LADFU</name>
<proteinExistence type="predicted"/>
<keyword evidence="3" id="KW-1185">Reference proteome</keyword>